<proteinExistence type="predicted"/>
<dbReference type="EMBL" id="QSRK01000009">
    <property type="protein sequence ID" value="RGL14802.1"/>
    <property type="molecule type" value="Genomic_DNA"/>
</dbReference>
<feature type="domain" description="Glycosyltransferase subfamily 4-like N-terminal" evidence="2">
    <location>
        <begin position="16"/>
        <end position="200"/>
    </location>
</feature>
<protein>
    <submittedName>
        <fullName evidence="3">Glycosyltransferase WbuB</fullName>
    </submittedName>
</protein>
<sequence>MNILLINHYAGSPDLGMEFRPYYMAKEWQKAGHHVRIVGGSFSHLRKKQPCEYREIVDNVEYCWIPVNRYKGNGVGRIFSMFLFVFKLYHYFVEYLRNFEPDIVIASSTYPLDIYPAYKIAKHYHAKLIYEVHDLWPLSPMELGGYSKKHPFIQIMQKAENDCYRYVDTVVSMLPKAEEHMREHGLGKGKFHYVPNGIVLSDWNNPKGIPEEHGLLLSRFQKEGKFIVGFAGAHGIANSLYAVIDAVSSLAEQNVVLVLVGGGQEKENLIKYAHKKEIVNVYFLPTIDKLAIPNLLKEMDVLYIGLQKQSLFRFGISPNKMFDYMMAAKPIIQAIDAGNNLVGEADCGIDVEPDNVGEISKAILALKSMPEEERRRLGENGKKFVLSNHTYQVLGKRFLDIMNNLIKK</sequence>
<keyword evidence="3" id="KW-0808">Transferase</keyword>
<evidence type="ECO:0000313" key="3">
    <source>
        <dbReference type="EMBL" id="RGL14802.1"/>
    </source>
</evidence>
<dbReference type="Pfam" id="PF13439">
    <property type="entry name" value="Glyco_transf_4"/>
    <property type="match status" value="1"/>
</dbReference>
<evidence type="ECO:0000259" key="1">
    <source>
        <dbReference type="Pfam" id="PF00534"/>
    </source>
</evidence>
<dbReference type="InterPro" id="IPR001296">
    <property type="entry name" value="Glyco_trans_1"/>
</dbReference>
<dbReference type="CDD" id="cd03794">
    <property type="entry name" value="GT4_WbuB-like"/>
    <property type="match status" value="1"/>
</dbReference>
<dbReference type="RefSeq" id="WP_117681042.1">
    <property type="nucleotide sequence ID" value="NZ_QSRK01000009.1"/>
</dbReference>
<dbReference type="Pfam" id="PF00534">
    <property type="entry name" value="Glycos_transf_1"/>
    <property type="match status" value="1"/>
</dbReference>
<evidence type="ECO:0000259" key="2">
    <source>
        <dbReference type="Pfam" id="PF13439"/>
    </source>
</evidence>
<dbReference type="PANTHER" id="PTHR12526">
    <property type="entry name" value="GLYCOSYLTRANSFERASE"/>
    <property type="match status" value="1"/>
</dbReference>
<accession>A0A3E4R504</accession>
<dbReference type="Gene3D" id="3.40.50.2000">
    <property type="entry name" value="Glycogen Phosphorylase B"/>
    <property type="match status" value="2"/>
</dbReference>
<dbReference type="Proteomes" id="UP000260795">
    <property type="component" value="Unassembled WGS sequence"/>
</dbReference>
<organism evidence="3 4">
    <name type="scientific">Bacteroides uniformis</name>
    <dbReference type="NCBI Taxonomy" id="820"/>
    <lineage>
        <taxon>Bacteria</taxon>
        <taxon>Pseudomonadati</taxon>
        <taxon>Bacteroidota</taxon>
        <taxon>Bacteroidia</taxon>
        <taxon>Bacteroidales</taxon>
        <taxon>Bacteroidaceae</taxon>
        <taxon>Bacteroides</taxon>
    </lineage>
</organism>
<dbReference type="AlphaFoldDB" id="A0A3E4R504"/>
<dbReference type="InterPro" id="IPR028098">
    <property type="entry name" value="Glyco_trans_4-like_N"/>
</dbReference>
<gene>
    <name evidence="3" type="ORF">DXC80_08090</name>
</gene>
<feature type="domain" description="Glycosyl transferase family 1" evidence="1">
    <location>
        <begin position="222"/>
        <end position="383"/>
    </location>
</feature>
<evidence type="ECO:0000313" key="4">
    <source>
        <dbReference type="Proteomes" id="UP000260795"/>
    </source>
</evidence>
<dbReference type="PANTHER" id="PTHR12526:SF622">
    <property type="entry name" value="GLYCOSYLTRANSFERASE (GROUP I)"/>
    <property type="match status" value="1"/>
</dbReference>
<comment type="caution">
    <text evidence="3">The sequence shown here is derived from an EMBL/GenBank/DDBJ whole genome shotgun (WGS) entry which is preliminary data.</text>
</comment>
<reference evidence="3 4" key="1">
    <citation type="submission" date="2018-08" db="EMBL/GenBank/DDBJ databases">
        <title>A genome reference for cultivated species of the human gut microbiota.</title>
        <authorList>
            <person name="Zou Y."/>
            <person name="Xue W."/>
            <person name="Luo G."/>
        </authorList>
    </citation>
    <scope>NUCLEOTIDE SEQUENCE [LARGE SCALE GENOMIC DNA]</scope>
    <source>
        <strain evidence="3 4">TF08-13</strain>
    </source>
</reference>
<dbReference type="SUPFAM" id="SSF53756">
    <property type="entry name" value="UDP-Glycosyltransferase/glycogen phosphorylase"/>
    <property type="match status" value="1"/>
</dbReference>
<name>A0A3E4R504_BACUN</name>
<dbReference type="GO" id="GO:0016757">
    <property type="term" value="F:glycosyltransferase activity"/>
    <property type="evidence" value="ECO:0007669"/>
    <property type="project" value="InterPro"/>
</dbReference>